<dbReference type="Proteomes" id="UP001589844">
    <property type="component" value="Unassembled WGS sequence"/>
</dbReference>
<gene>
    <name evidence="10" type="primary">holB</name>
    <name evidence="10" type="ORF">ACFFJH_02125</name>
</gene>
<accession>A0ABV6I9T8</accession>
<dbReference type="EC" id="2.7.7.7" evidence="1"/>
<dbReference type="GO" id="GO:0003887">
    <property type="term" value="F:DNA-directed DNA polymerase activity"/>
    <property type="evidence" value="ECO:0007669"/>
    <property type="project" value="UniProtKB-EC"/>
</dbReference>
<keyword evidence="4 10" id="KW-0548">Nucleotidyltransferase</keyword>
<evidence type="ECO:0000256" key="4">
    <source>
        <dbReference type="ARBA" id="ARBA00022695"/>
    </source>
</evidence>
<feature type="domain" description="DNA polymerase III delta subunit C-terminal" evidence="9">
    <location>
        <begin position="237"/>
        <end position="341"/>
    </location>
</feature>
<dbReference type="InterPro" id="IPR050238">
    <property type="entry name" value="DNA_Rep/Repair_Clamp_Loader"/>
</dbReference>
<comment type="catalytic activity">
    <reaction evidence="7">
        <text>DNA(n) + a 2'-deoxyribonucleoside 5'-triphosphate = DNA(n+1) + diphosphate</text>
        <dbReference type="Rhea" id="RHEA:22508"/>
        <dbReference type="Rhea" id="RHEA-COMP:17339"/>
        <dbReference type="Rhea" id="RHEA-COMP:17340"/>
        <dbReference type="ChEBI" id="CHEBI:33019"/>
        <dbReference type="ChEBI" id="CHEBI:61560"/>
        <dbReference type="ChEBI" id="CHEBI:173112"/>
        <dbReference type="EC" id="2.7.7.7"/>
    </reaction>
</comment>
<dbReference type="NCBIfam" id="TIGR00678">
    <property type="entry name" value="holB"/>
    <property type="match status" value="1"/>
</dbReference>
<dbReference type="PANTHER" id="PTHR11669:SF8">
    <property type="entry name" value="DNA POLYMERASE III SUBUNIT DELTA"/>
    <property type="match status" value="1"/>
</dbReference>
<proteinExistence type="predicted"/>
<protein>
    <recommendedName>
        <fullName evidence="2">DNA polymerase III subunit delta'</fullName>
        <ecNumber evidence="1">2.7.7.7</ecNumber>
    </recommendedName>
</protein>
<evidence type="ECO:0000313" key="11">
    <source>
        <dbReference type="Proteomes" id="UP001589844"/>
    </source>
</evidence>
<dbReference type="SUPFAM" id="SSF52540">
    <property type="entry name" value="P-loop containing nucleoside triphosphate hydrolases"/>
    <property type="match status" value="1"/>
</dbReference>
<dbReference type="PANTHER" id="PTHR11669">
    <property type="entry name" value="REPLICATION FACTOR C / DNA POLYMERASE III GAMMA-TAU SUBUNIT"/>
    <property type="match status" value="1"/>
</dbReference>
<evidence type="ECO:0000256" key="6">
    <source>
        <dbReference type="ARBA" id="ARBA00022932"/>
    </source>
</evidence>
<organism evidence="10 11">
    <name type="scientific">Undibacterium danionis</name>
    <dbReference type="NCBI Taxonomy" id="1812100"/>
    <lineage>
        <taxon>Bacteria</taxon>
        <taxon>Pseudomonadati</taxon>
        <taxon>Pseudomonadota</taxon>
        <taxon>Betaproteobacteria</taxon>
        <taxon>Burkholderiales</taxon>
        <taxon>Oxalobacteraceae</taxon>
        <taxon>Undibacterium</taxon>
    </lineage>
</organism>
<dbReference type="Pfam" id="PF09115">
    <property type="entry name" value="DNApol3-delta_C"/>
    <property type="match status" value="1"/>
</dbReference>
<evidence type="ECO:0000256" key="2">
    <source>
        <dbReference type="ARBA" id="ARBA00014363"/>
    </source>
</evidence>
<keyword evidence="5" id="KW-0235">DNA replication</keyword>
<dbReference type="InterPro" id="IPR004622">
    <property type="entry name" value="DNA_pol_HolB"/>
</dbReference>
<feature type="region of interest" description="Disordered" evidence="8">
    <location>
        <begin position="90"/>
        <end position="112"/>
    </location>
</feature>
<evidence type="ECO:0000256" key="3">
    <source>
        <dbReference type="ARBA" id="ARBA00022679"/>
    </source>
</evidence>
<reference evidence="10 11" key="1">
    <citation type="submission" date="2024-09" db="EMBL/GenBank/DDBJ databases">
        <authorList>
            <person name="Sun Q."/>
            <person name="Mori K."/>
        </authorList>
    </citation>
    <scope>NUCLEOTIDE SEQUENCE [LARGE SCALE GENOMIC DNA]</scope>
    <source>
        <strain evidence="10 11">CCM 8677</strain>
    </source>
</reference>
<evidence type="ECO:0000313" key="10">
    <source>
        <dbReference type="EMBL" id="MFC0348590.1"/>
    </source>
</evidence>
<comment type="caution">
    <text evidence="10">The sequence shown here is derived from an EMBL/GenBank/DDBJ whole genome shotgun (WGS) entry which is preliminary data.</text>
</comment>
<keyword evidence="3 10" id="KW-0808">Transferase</keyword>
<dbReference type="Gene3D" id="3.40.50.300">
    <property type="entry name" value="P-loop containing nucleotide triphosphate hydrolases"/>
    <property type="match status" value="1"/>
</dbReference>
<evidence type="ECO:0000256" key="7">
    <source>
        <dbReference type="ARBA" id="ARBA00049244"/>
    </source>
</evidence>
<dbReference type="InterPro" id="IPR015199">
    <property type="entry name" value="DNA_pol_III_delta_C"/>
</dbReference>
<evidence type="ECO:0000259" key="9">
    <source>
        <dbReference type="Pfam" id="PF09115"/>
    </source>
</evidence>
<dbReference type="InterPro" id="IPR027417">
    <property type="entry name" value="P-loop_NTPase"/>
</dbReference>
<sequence length="347" mass="39237">MSHTIFEWQQDTWTKIMSMRGRMPHAFLLFGAEGIGKAQFAEHLAKSLLCESADPDGHACGKCLSCNWFDQYSHPDYRRVRPGLLDEEDAADAGAGEAAEEPEKKTAKASKAPSKEIVIDQVRALSNFMNISTHRQGTRVVVMYPAEALNTPAANALLKSLEEPNPNTVFILVSHKIDRLLPTILSRCHKLPLTMPSKVQAITWLTEQGVKEPESWLALQGGAPLLALEMAQSEDTKELEEFLRGLSKPDLETSLKLADKMQKMDMPRTVSWLQRWLYDIFSYKQSGKIRYYPKYQQDISRLATRSNNDMLMKLIKSSQDRQTIASHPLSGKLFLEDMLLEYSSSFI</sequence>
<name>A0ABV6I9T8_9BURK</name>
<dbReference type="EMBL" id="JBHLXJ010000002">
    <property type="protein sequence ID" value="MFC0348590.1"/>
    <property type="molecule type" value="Genomic_DNA"/>
</dbReference>
<evidence type="ECO:0000256" key="5">
    <source>
        <dbReference type="ARBA" id="ARBA00022705"/>
    </source>
</evidence>
<dbReference type="RefSeq" id="WP_390209700.1">
    <property type="nucleotide sequence ID" value="NZ_JBHLXJ010000002.1"/>
</dbReference>
<dbReference type="Pfam" id="PF13177">
    <property type="entry name" value="DNA_pol3_delta2"/>
    <property type="match status" value="1"/>
</dbReference>
<keyword evidence="11" id="KW-1185">Reference proteome</keyword>
<keyword evidence="6" id="KW-0239">DNA-directed DNA polymerase</keyword>
<evidence type="ECO:0000256" key="8">
    <source>
        <dbReference type="SAM" id="MobiDB-lite"/>
    </source>
</evidence>
<evidence type="ECO:0000256" key="1">
    <source>
        <dbReference type="ARBA" id="ARBA00012417"/>
    </source>
</evidence>